<dbReference type="CDD" id="cd17546">
    <property type="entry name" value="REC_hyHK_CKI1_RcsC-like"/>
    <property type="match status" value="1"/>
</dbReference>
<evidence type="ECO:0000256" key="1">
    <source>
        <dbReference type="ARBA" id="ARBA00022553"/>
    </source>
</evidence>
<sequence length="128" mass="14260">MNKTVLVVDDSKVSRMMMTRVITEKDADWQVIEAENGQKAIEMGLEFAPNLIIMDVNMPVMDGFQAAENLRPKLPDTTFIMLTANVQASSKQRAEELGVHFIAKPITPSVAEQALTIWGEEHEGSERS</sequence>
<feature type="domain" description="Response regulatory" evidence="3">
    <location>
        <begin position="4"/>
        <end position="119"/>
    </location>
</feature>
<feature type="modified residue" description="4-aspartylphosphate" evidence="2">
    <location>
        <position position="55"/>
    </location>
</feature>
<dbReference type="Proteomes" id="UP000565262">
    <property type="component" value="Unassembled WGS sequence"/>
</dbReference>
<proteinExistence type="predicted"/>
<dbReference type="SMART" id="SM00448">
    <property type="entry name" value="REC"/>
    <property type="match status" value="1"/>
</dbReference>
<dbReference type="InterPro" id="IPR050595">
    <property type="entry name" value="Bact_response_regulator"/>
</dbReference>
<evidence type="ECO:0000313" key="5">
    <source>
        <dbReference type="Proteomes" id="UP000565262"/>
    </source>
</evidence>
<dbReference type="InterPro" id="IPR001789">
    <property type="entry name" value="Sig_transdc_resp-reg_receiver"/>
</dbReference>
<dbReference type="GO" id="GO:0000160">
    <property type="term" value="P:phosphorelay signal transduction system"/>
    <property type="evidence" value="ECO:0007669"/>
    <property type="project" value="InterPro"/>
</dbReference>
<protein>
    <submittedName>
        <fullName evidence="4">Response regulator</fullName>
    </submittedName>
</protein>
<accession>A0A839IN37</accession>
<dbReference type="PANTHER" id="PTHR44591">
    <property type="entry name" value="STRESS RESPONSE REGULATOR PROTEIN 1"/>
    <property type="match status" value="1"/>
</dbReference>
<dbReference type="Pfam" id="PF00072">
    <property type="entry name" value="Response_reg"/>
    <property type="match status" value="1"/>
</dbReference>
<keyword evidence="5" id="KW-1185">Reference proteome</keyword>
<comment type="caution">
    <text evidence="4">The sequence shown here is derived from an EMBL/GenBank/DDBJ whole genome shotgun (WGS) entry which is preliminary data.</text>
</comment>
<evidence type="ECO:0000256" key="2">
    <source>
        <dbReference type="PROSITE-ProRule" id="PRU00169"/>
    </source>
</evidence>
<dbReference type="AlphaFoldDB" id="A0A839IN37"/>
<dbReference type="PROSITE" id="PS50110">
    <property type="entry name" value="RESPONSE_REGULATORY"/>
    <property type="match status" value="1"/>
</dbReference>
<evidence type="ECO:0000259" key="3">
    <source>
        <dbReference type="PROSITE" id="PS50110"/>
    </source>
</evidence>
<dbReference type="EMBL" id="JACJFM010000008">
    <property type="protein sequence ID" value="MBB1486635.1"/>
    <property type="molecule type" value="Genomic_DNA"/>
</dbReference>
<name>A0A839IN37_9GAMM</name>
<dbReference type="SUPFAM" id="SSF52172">
    <property type="entry name" value="CheY-like"/>
    <property type="match status" value="1"/>
</dbReference>
<dbReference type="Gene3D" id="3.40.50.2300">
    <property type="match status" value="1"/>
</dbReference>
<gene>
    <name evidence="4" type="ORF">H4O21_08430</name>
</gene>
<reference evidence="4 5" key="1">
    <citation type="submission" date="2020-08" db="EMBL/GenBank/DDBJ databases">
        <title>Oceanospirillum sp. nov. isolated from marine sediment.</title>
        <authorList>
            <person name="Ji X."/>
        </authorList>
    </citation>
    <scope>NUCLEOTIDE SEQUENCE [LARGE SCALE GENOMIC DNA]</scope>
    <source>
        <strain evidence="4 5">D5</strain>
    </source>
</reference>
<keyword evidence="1 2" id="KW-0597">Phosphoprotein</keyword>
<dbReference type="InterPro" id="IPR011006">
    <property type="entry name" value="CheY-like_superfamily"/>
</dbReference>
<dbReference type="RefSeq" id="WP_182808416.1">
    <property type="nucleotide sequence ID" value="NZ_JACJFM010000008.1"/>
</dbReference>
<evidence type="ECO:0000313" key="4">
    <source>
        <dbReference type="EMBL" id="MBB1486635.1"/>
    </source>
</evidence>
<dbReference type="PANTHER" id="PTHR44591:SF3">
    <property type="entry name" value="RESPONSE REGULATORY DOMAIN-CONTAINING PROTEIN"/>
    <property type="match status" value="1"/>
</dbReference>
<organism evidence="4 5">
    <name type="scientific">Oceanospirillum sediminis</name>
    <dbReference type="NCBI Taxonomy" id="2760088"/>
    <lineage>
        <taxon>Bacteria</taxon>
        <taxon>Pseudomonadati</taxon>
        <taxon>Pseudomonadota</taxon>
        <taxon>Gammaproteobacteria</taxon>
        <taxon>Oceanospirillales</taxon>
        <taxon>Oceanospirillaceae</taxon>
        <taxon>Oceanospirillum</taxon>
    </lineage>
</organism>